<name>A0A016UQH2_9BILA</name>
<dbReference type="EMBL" id="JARK01001367">
    <property type="protein sequence ID" value="EYC17181.1"/>
    <property type="molecule type" value="Genomic_DNA"/>
</dbReference>
<organism evidence="1 2">
    <name type="scientific">Ancylostoma ceylanicum</name>
    <dbReference type="NCBI Taxonomy" id="53326"/>
    <lineage>
        <taxon>Eukaryota</taxon>
        <taxon>Metazoa</taxon>
        <taxon>Ecdysozoa</taxon>
        <taxon>Nematoda</taxon>
        <taxon>Chromadorea</taxon>
        <taxon>Rhabditida</taxon>
        <taxon>Rhabditina</taxon>
        <taxon>Rhabditomorpha</taxon>
        <taxon>Strongyloidea</taxon>
        <taxon>Ancylostomatidae</taxon>
        <taxon>Ancylostomatinae</taxon>
        <taxon>Ancylostoma</taxon>
    </lineage>
</organism>
<proteinExistence type="predicted"/>
<evidence type="ECO:0000313" key="2">
    <source>
        <dbReference type="Proteomes" id="UP000024635"/>
    </source>
</evidence>
<evidence type="ECO:0000313" key="1">
    <source>
        <dbReference type="EMBL" id="EYC17181.1"/>
    </source>
</evidence>
<dbReference type="AlphaFoldDB" id="A0A016UQH2"/>
<protein>
    <submittedName>
        <fullName evidence="1">Uncharacterized protein</fullName>
    </submittedName>
</protein>
<gene>
    <name evidence="1" type="primary">Acey_s0031.g2318</name>
    <name evidence="1" type="ORF">Y032_0031g2318</name>
</gene>
<accession>A0A016UQH2</accession>
<comment type="caution">
    <text evidence="1">The sequence shown here is derived from an EMBL/GenBank/DDBJ whole genome shotgun (WGS) entry which is preliminary data.</text>
</comment>
<sequence>MYAPLVRNRRFPDTFSFYSMPSNRRTLRSASSAFQRKLCVCAACFPESAKSALPPTLCVIYDFGGFHGSAGSFNVHSLEGEVWV</sequence>
<reference evidence="2" key="1">
    <citation type="journal article" date="2015" name="Nat. Genet.">
        <title>The genome and transcriptome of the zoonotic hookworm Ancylostoma ceylanicum identify infection-specific gene families.</title>
        <authorList>
            <person name="Schwarz E.M."/>
            <person name="Hu Y."/>
            <person name="Antoshechkin I."/>
            <person name="Miller M.M."/>
            <person name="Sternberg P.W."/>
            <person name="Aroian R.V."/>
        </authorList>
    </citation>
    <scope>NUCLEOTIDE SEQUENCE</scope>
    <source>
        <strain evidence="2">HY135</strain>
    </source>
</reference>
<dbReference type="Proteomes" id="UP000024635">
    <property type="component" value="Unassembled WGS sequence"/>
</dbReference>
<keyword evidence="2" id="KW-1185">Reference proteome</keyword>